<comment type="caution">
    <text evidence="2">The sequence shown here is derived from an EMBL/GenBank/DDBJ whole genome shotgun (WGS) entry which is preliminary data.</text>
</comment>
<dbReference type="Gene3D" id="2.40.10.120">
    <property type="match status" value="2"/>
</dbReference>
<dbReference type="Pfam" id="PF13180">
    <property type="entry name" value="PDZ_2"/>
    <property type="match status" value="1"/>
</dbReference>
<dbReference type="SUPFAM" id="SSF50156">
    <property type="entry name" value="PDZ domain-like"/>
    <property type="match status" value="1"/>
</dbReference>
<dbReference type="InterPro" id="IPR001478">
    <property type="entry name" value="PDZ"/>
</dbReference>
<evidence type="ECO:0000259" key="1">
    <source>
        <dbReference type="SMART" id="SM00228"/>
    </source>
</evidence>
<dbReference type="RefSeq" id="WP_376920187.1">
    <property type="nucleotide sequence ID" value="NZ_JBHRSW010000017.1"/>
</dbReference>
<dbReference type="InterPro" id="IPR001940">
    <property type="entry name" value="Peptidase_S1C"/>
</dbReference>
<dbReference type="Gene3D" id="2.30.42.10">
    <property type="match status" value="1"/>
</dbReference>
<reference evidence="3" key="1">
    <citation type="journal article" date="2019" name="Int. J. Syst. Evol. Microbiol.">
        <title>The Global Catalogue of Microorganisms (GCM) 10K type strain sequencing project: providing services to taxonomists for standard genome sequencing and annotation.</title>
        <authorList>
            <consortium name="The Broad Institute Genomics Platform"/>
            <consortium name="The Broad Institute Genome Sequencing Center for Infectious Disease"/>
            <person name="Wu L."/>
            <person name="Ma J."/>
        </authorList>
    </citation>
    <scope>NUCLEOTIDE SEQUENCE [LARGE SCALE GENOMIC DNA]</scope>
    <source>
        <strain evidence="3">KCTC 52473</strain>
    </source>
</reference>
<dbReference type="EMBL" id="JBHRSW010000017">
    <property type="protein sequence ID" value="MFC3122053.1"/>
    <property type="molecule type" value="Genomic_DNA"/>
</dbReference>
<dbReference type="SUPFAM" id="SSF50494">
    <property type="entry name" value="Trypsin-like serine proteases"/>
    <property type="match status" value="2"/>
</dbReference>
<dbReference type="PRINTS" id="PR00834">
    <property type="entry name" value="PROTEASES2C"/>
</dbReference>
<organism evidence="2 3">
    <name type="scientific">Agaribacter flavus</name>
    <dbReference type="NCBI Taxonomy" id="1902781"/>
    <lineage>
        <taxon>Bacteria</taxon>
        <taxon>Pseudomonadati</taxon>
        <taxon>Pseudomonadota</taxon>
        <taxon>Gammaproteobacteria</taxon>
        <taxon>Alteromonadales</taxon>
        <taxon>Alteromonadaceae</taxon>
        <taxon>Agaribacter</taxon>
    </lineage>
</organism>
<evidence type="ECO:0000313" key="2">
    <source>
        <dbReference type="EMBL" id="MFC3122053.1"/>
    </source>
</evidence>
<proteinExistence type="predicted"/>
<dbReference type="SMART" id="SM00228">
    <property type="entry name" value="PDZ"/>
    <property type="match status" value="1"/>
</dbReference>
<dbReference type="InterPro" id="IPR009003">
    <property type="entry name" value="Peptidase_S1_PA"/>
</dbReference>
<dbReference type="Pfam" id="PF13365">
    <property type="entry name" value="Trypsin_2"/>
    <property type="match status" value="1"/>
</dbReference>
<gene>
    <name evidence="2" type="ORF">ACFOHL_10505</name>
</gene>
<accession>A0ABV7FQW0</accession>
<protein>
    <submittedName>
        <fullName evidence="2">Trypsin-like peptidase domain-containing protein</fullName>
    </submittedName>
</protein>
<keyword evidence="3" id="KW-1185">Reference proteome</keyword>
<dbReference type="PANTHER" id="PTHR46366:SF1">
    <property type="entry name" value="PDZ DOMAIN-CONTAINING PROTEIN C1685.05"/>
    <property type="match status" value="1"/>
</dbReference>
<name>A0ABV7FQW0_9ALTE</name>
<evidence type="ECO:0000313" key="3">
    <source>
        <dbReference type="Proteomes" id="UP001595478"/>
    </source>
</evidence>
<sequence>MIASLVFYSTGSLSNDKVINAVVNIEFNKVTPWDDGYNSSGVGTGFVIDSKQGLILTNKHILNVGPVVAYGEFSNKQKLALTPVYRDPVHDYGVFRYNPRELQDLEIIPIELSTKAQVGDQVRLYGNDGGEALSIIEGVLSRLDRTAPDYNSTTTDYNTFYMQAALGTSGGSSGSPILNESNQAIAINAGGRSDTAAAFFLPMDIILPTIKKVLEGKVVRRGTFQSVLEHIPFNQLSEFGWNVSAITALREQTPEALGRLKVRHIVKNSPAYSRLQVGDLLLSANGQHISNFVQLEKTLNENVGKEIELLVSRDHKEVSLTLEVSDLFKLVPDQYIELGKAVFIPIGLSTARQFNVPVEGVLLTAPGRFFGGHNISSFARLEEINGQAVSSLDSLKKIFQKIPINSTFGIRYRYVYNQKDQEYKRVRNLAPFFINRHCRNTLEKKVWQCENIKFSDEIAQSKKLTHGKPVGSPLVEIEVFRPIEVNINREVIRKGKGVILDINQGLILTNKDIIDSSLSQVNVFFDNGNSSSASVEAIHPYLNMVLIKANLSKFKISKDLIPQVTTERLEEYSNNEVKLIGRTAHQDFTTNVSIDWEAVYYGKTTFDTRDVSYIPDEFSIYINKDGELLAIAPGYDENNGILGIIPSELIGAFINDYKINNHQVFEIKDKFDYISYANAVELGLPTNASTSVERKIYVTKAEELEQSGFASGDIILKAPDDANSLNNLYLSFDEPTENFTILRDGKIQDLSINLRESPYLMLNEVIIWGGAVIHEIPTVISTPAGIRDKCIRVGFRYFGAPLYTAMNVDPICILSIDGHIILNLTDVVNALEGKHSGEFTSVEAIRLDKNFQLSEYQVREENYYWPTLYYKRLNKVWAFEPISQLVH</sequence>
<dbReference type="PANTHER" id="PTHR46366">
    <property type="entry name" value="PRO-APOPTOTIC SERINE PROTEASE NMA111"/>
    <property type="match status" value="1"/>
</dbReference>
<feature type="domain" description="PDZ" evidence="1">
    <location>
        <begin position="237"/>
        <end position="315"/>
    </location>
</feature>
<dbReference type="InterPro" id="IPR036034">
    <property type="entry name" value="PDZ_sf"/>
</dbReference>
<dbReference type="Proteomes" id="UP001595478">
    <property type="component" value="Unassembled WGS sequence"/>
</dbReference>